<accession>A0A2S1LRD3</accession>
<dbReference type="KEGG" id="fki:FK004_13925"/>
<evidence type="ECO:0000313" key="2">
    <source>
        <dbReference type="Proteomes" id="UP000244677"/>
    </source>
</evidence>
<dbReference type="RefSeq" id="WP_108737783.1">
    <property type="nucleotide sequence ID" value="NZ_CP020919.1"/>
</dbReference>
<dbReference type="EMBL" id="CP020919">
    <property type="protein sequence ID" value="AWG26248.1"/>
    <property type="molecule type" value="Genomic_DNA"/>
</dbReference>
<dbReference type="AlphaFoldDB" id="A0A2S1LRD3"/>
<name>A0A2S1LRD3_9FLAO</name>
<dbReference type="Proteomes" id="UP000244677">
    <property type="component" value="Chromosome"/>
</dbReference>
<evidence type="ECO:0000313" key="1">
    <source>
        <dbReference type="EMBL" id="AWG26248.1"/>
    </source>
</evidence>
<gene>
    <name evidence="1" type="ORF">FK004_13925</name>
</gene>
<sequence length="158" mass="18124">MKKTLYSLLLLVFLISCKKEPAEPQKVPQPGTLHQTEILQDSLTAEQLQKVTKIQAVFANVYPVSLEESITNFERDLNPDNEIRIWLAMADAYEKYLSGRTPKPELKEEKEIFKLLLSRSMMPEEEALENTELKIVTPAEARKVLSYYNDKASPILVK</sequence>
<dbReference type="OrthoDB" id="793644at2"/>
<protein>
    <submittedName>
        <fullName evidence="1">Uncharacterized protein</fullName>
    </submittedName>
</protein>
<reference evidence="1 2" key="1">
    <citation type="submission" date="2017-04" db="EMBL/GenBank/DDBJ databases">
        <title>Complete genome sequence of Flavobacterium kingsejong AJ004.</title>
        <authorList>
            <person name="Lee P.C."/>
        </authorList>
    </citation>
    <scope>NUCLEOTIDE SEQUENCE [LARGE SCALE GENOMIC DNA]</scope>
    <source>
        <strain evidence="1 2">AJ004</strain>
    </source>
</reference>
<organism evidence="1 2">
    <name type="scientific">Flavobacterium kingsejongi</name>
    <dbReference type="NCBI Taxonomy" id="1678728"/>
    <lineage>
        <taxon>Bacteria</taxon>
        <taxon>Pseudomonadati</taxon>
        <taxon>Bacteroidota</taxon>
        <taxon>Flavobacteriia</taxon>
        <taxon>Flavobacteriales</taxon>
        <taxon>Flavobacteriaceae</taxon>
        <taxon>Flavobacterium</taxon>
    </lineage>
</organism>
<proteinExistence type="predicted"/>
<dbReference type="PROSITE" id="PS51257">
    <property type="entry name" value="PROKAR_LIPOPROTEIN"/>
    <property type="match status" value="1"/>
</dbReference>
<keyword evidence="2" id="KW-1185">Reference proteome</keyword>